<reference evidence="8" key="1">
    <citation type="submission" date="2015-11" db="EMBL/GenBank/DDBJ databases">
        <authorList>
            <person name="Blom J."/>
        </authorList>
    </citation>
    <scope>NUCLEOTIDE SEQUENCE [LARGE SCALE GENOMIC DNA]</scope>
    <source>
        <plasmid evidence="8">pEM02</plasmid>
    </source>
</reference>
<dbReference type="InterPro" id="IPR003593">
    <property type="entry name" value="AAA+_ATPase"/>
</dbReference>
<dbReference type="PANTHER" id="PTHR43790">
    <property type="entry name" value="CARBOHYDRATE TRANSPORT ATP-BINDING PROTEIN MG119-RELATED"/>
    <property type="match status" value="1"/>
</dbReference>
<keyword evidence="8" id="KW-1185">Reference proteome</keyword>
<evidence type="ECO:0000256" key="1">
    <source>
        <dbReference type="ARBA" id="ARBA00006526"/>
    </source>
</evidence>
<dbReference type="InterPro" id="IPR050107">
    <property type="entry name" value="ABC_carbohydrate_import_ATPase"/>
</dbReference>
<dbReference type="GO" id="GO:0016887">
    <property type="term" value="F:ATP hydrolysis activity"/>
    <property type="evidence" value="ECO:0007669"/>
    <property type="project" value="InterPro"/>
</dbReference>
<dbReference type="GO" id="GO:0005524">
    <property type="term" value="F:ATP binding"/>
    <property type="evidence" value="ECO:0007669"/>
    <property type="project" value="UniProtKB-KW"/>
</dbReference>
<accession>A0A0U5EFH9</accession>
<proteinExistence type="inferred from homology"/>
<geneLocation type="plasmid" evidence="8">
    <name>pEM02</name>
</geneLocation>
<evidence type="ECO:0000313" key="7">
    <source>
        <dbReference type="EMBL" id="CUU26301.1"/>
    </source>
</evidence>
<dbReference type="InterPro" id="IPR003439">
    <property type="entry name" value="ABC_transporter-like_ATP-bd"/>
</dbReference>
<dbReference type="RefSeq" id="WP_231938784.1">
    <property type="nucleotide sequence ID" value="NZ_LN907829.1"/>
</dbReference>
<dbReference type="EMBL" id="LN907829">
    <property type="protein sequence ID" value="CUU26301.1"/>
    <property type="molecule type" value="Genomic_DNA"/>
</dbReference>
<dbReference type="PANTHER" id="PTHR43790:SF9">
    <property type="entry name" value="GALACTOFURANOSE TRANSPORTER ATP-BINDING PROTEIN YTFR"/>
    <property type="match status" value="1"/>
</dbReference>
<dbReference type="Pfam" id="PF00005">
    <property type="entry name" value="ABC_tran"/>
    <property type="match status" value="1"/>
</dbReference>
<gene>
    <name evidence="7" type="ORF">EM595_p1054</name>
</gene>
<dbReference type="PATRIC" id="fig|1619313.3.peg.4239"/>
<evidence type="ECO:0000313" key="8">
    <source>
        <dbReference type="Proteomes" id="UP000059419"/>
    </source>
</evidence>
<dbReference type="InterPro" id="IPR027417">
    <property type="entry name" value="P-loop_NTPase"/>
</dbReference>
<name>A0A0U5EFH9_9GAMM</name>
<evidence type="ECO:0000256" key="2">
    <source>
        <dbReference type="ARBA" id="ARBA00022448"/>
    </source>
</evidence>
<dbReference type="KEGG" id="ege:EM595_p1054"/>
<dbReference type="Proteomes" id="UP000059419">
    <property type="component" value="Plasmid pEM02"/>
</dbReference>
<keyword evidence="2" id="KW-0813">Transport</keyword>
<keyword evidence="4" id="KW-0547">Nucleotide-binding</keyword>
<dbReference type="SUPFAM" id="SSF52540">
    <property type="entry name" value="P-loop containing nucleoside triphosphate hydrolases"/>
    <property type="match status" value="1"/>
</dbReference>
<feature type="domain" description="ABC transporter" evidence="6">
    <location>
        <begin position="3"/>
        <end position="226"/>
    </location>
</feature>
<keyword evidence="3" id="KW-0677">Repeat</keyword>
<dbReference type="SMART" id="SM00382">
    <property type="entry name" value="AAA"/>
    <property type="match status" value="1"/>
</dbReference>
<dbReference type="Gene3D" id="3.40.50.300">
    <property type="entry name" value="P-loop containing nucleotide triphosphate hydrolases"/>
    <property type="match status" value="1"/>
</dbReference>
<dbReference type="AlphaFoldDB" id="A0A0U5EFH9"/>
<evidence type="ECO:0000256" key="5">
    <source>
        <dbReference type="ARBA" id="ARBA00022840"/>
    </source>
</evidence>
<evidence type="ECO:0000256" key="3">
    <source>
        <dbReference type="ARBA" id="ARBA00022737"/>
    </source>
</evidence>
<evidence type="ECO:0000256" key="4">
    <source>
        <dbReference type="ARBA" id="ARBA00022741"/>
    </source>
</evidence>
<sequence length="226" mass="24829">MNYVAKQIKIGFSGVQVLHGVDFSVKPGEIHALLGHNGAGKSTLLKILAGVNMPDNGELMIGATPVRLASPRDALSHGIACVYQELRLIPGMSVWQNLFLGRERRKRNGFTDDVSMIAHTEKVLSDYHLDFSATDLVRDLSHPDKQMLEVVSNLDRDARFLFLDEPTTALEGAQADALLQAVQRIAREKQIGVVLVSHKLDEVLGVCDEATVMCGGRVIYNEGKKR</sequence>
<dbReference type="PROSITE" id="PS50893">
    <property type="entry name" value="ABC_TRANSPORTER_2"/>
    <property type="match status" value="1"/>
</dbReference>
<dbReference type="CDD" id="cd03216">
    <property type="entry name" value="ABC_Carb_Monos_I"/>
    <property type="match status" value="1"/>
</dbReference>
<keyword evidence="5" id="KW-0067">ATP-binding</keyword>
<evidence type="ECO:0000259" key="6">
    <source>
        <dbReference type="PROSITE" id="PS50893"/>
    </source>
</evidence>
<organism evidence="7 8">
    <name type="scientific">Duffyella gerundensis</name>
    <dbReference type="NCBI Taxonomy" id="1619313"/>
    <lineage>
        <taxon>Bacteria</taxon>
        <taxon>Pseudomonadati</taxon>
        <taxon>Pseudomonadota</taxon>
        <taxon>Gammaproteobacteria</taxon>
        <taxon>Enterobacterales</taxon>
        <taxon>Erwiniaceae</taxon>
        <taxon>Duffyella</taxon>
    </lineage>
</organism>
<comment type="similarity">
    <text evidence="1">Belongs to the ABC transporter superfamily. Drug exporter-2 (TC 3.A.1.117) family.</text>
</comment>
<protein>
    <submittedName>
        <fullName evidence="7">ABC transporter</fullName>
    </submittedName>
</protein>